<keyword evidence="8" id="KW-0934">Plastid</keyword>
<evidence type="ECO:0000259" key="7">
    <source>
        <dbReference type="Pfam" id="PF01578"/>
    </source>
</evidence>
<keyword evidence="2 6" id="KW-0812">Transmembrane</keyword>
<comment type="subunit">
    <text evidence="6">May interact with Ccs1.</text>
</comment>
<reference evidence="8" key="2">
    <citation type="journal article" date="2019" name="Mol. Phylogenet. Evol.">
        <title>Reassessment of the classification of bryopsidales (chlorophyta) based on chloroplast phylogenomic analyses.</title>
        <authorList>
            <person name="Cremen M.C."/>
            <person name="Leliaert F."/>
            <person name="West J."/>
            <person name="Lam D.W."/>
            <person name="Shimada S."/>
            <person name="Lopez-Bautista J.M."/>
            <person name="Verbruggen H."/>
        </authorList>
    </citation>
    <scope>NUCLEOTIDE SEQUENCE</scope>
</reference>
<evidence type="ECO:0000256" key="1">
    <source>
        <dbReference type="ARBA" id="ARBA00004141"/>
    </source>
</evidence>
<organism evidence="8">
    <name type="scientific">Dichotomosiphon tuberosus</name>
    <dbReference type="NCBI Taxonomy" id="118263"/>
    <lineage>
        <taxon>Eukaryota</taxon>
        <taxon>Viridiplantae</taxon>
        <taxon>Chlorophyta</taxon>
        <taxon>core chlorophytes</taxon>
        <taxon>Ulvophyceae</taxon>
        <taxon>TCBD clade</taxon>
        <taxon>Bryopsidales</taxon>
        <taxon>Halimedineae</taxon>
        <taxon>Dichotomosiphonaceae</taxon>
        <taxon>Dichotomosiphon</taxon>
    </lineage>
</organism>
<keyword evidence="6" id="KW-0793">Thylakoid</keyword>
<dbReference type="NCBIfam" id="TIGR03144">
    <property type="entry name" value="cytochr_II_ccsB"/>
    <property type="match status" value="1"/>
</dbReference>
<accession>A0A386AWP4</accession>
<proteinExistence type="inferred from homology"/>
<evidence type="ECO:0000256" key="2">
    <source>
        <dbReference type="ARBA" id="ARBA00022692"/>
    </source>
</evidence>
<dbReference type="GO" id="GO:0005886">
    <property type="term" value="C:plasma membrane"/>
    <property type="evidence" value="ECO:0007669"/>
    <property type="project" value="TreeGrafter"/>
</dbReference>
<comment type="subcellular location">
    <subcellularLocation>
        <location evidence="1">Membrane</location>
        <topology evidence="1">Multi-pass membrane protein</topology>
    </subcellularLocation>
    <subcellularLocation>
        <location evidence="6">Plastid</location>
        <location evidence="6">Chloroplast thylakoid membrane</location>
        <topology evidence="6">Multi-pass membrane protein</topology>
    </subcellularLocation>
</comment>
<protein>
    <recommendedName>
        <fullName evidence="6">Cytochrome c biogenesis protein CcsA</fullName>
    </recommendedName>
</protein>
<evidence type="ECO:0000256" key="4">
    <source>
        <dbReference type="ARBA" id="ARBA00022989"/>
    </source>
</evidence>
<evidence type="ECO:0000256" key="6">
    <source>
        <dbReference type="HAMAP-Rule" id="MF_01391"/>
    </source>
</evidence>
<feature type="domain" description="Cytochrome c assembly protein" evidence="7">
    <location>
        <begin position="86"/>
        <end position="285"/>
    </location>
</feature>
<dbReference type="InterPro" id="IPR045062">
    <property type="entry name" value="Cyt_c_biogenesis_CcsA/CcmC"/>
</dbReference>
<dbReference type="InterPro" id="IPR002541">
    <property type="entry name" value="Cyt_c_assembly"/>
</dbReference>
<dbReference type="GO" id="GO:0009535">
    <property type="term" value="C:chloroplast thylakoid membrane"/>
    <property type="evidence" value="ECO:0007669"/>
    <property type="project" value="UniProtKB-SubCell"/>
</dbReference>
<dbReference type="GO" id="GO:0020037">
    <property type="term" value="F:heme binding"/>
    <property type="evidence" value="ECO:0007669"/>
    <property type="project" value="InterPro"/>
</dbReference>
<gene>
    <name evidence="8" type="primary">ccs1</name>
    <name evidence="6" type="synonym">ccsA</name>
</gene>
<comment type="function">
    <text evidence="6">Required during biogenesis of c-type cytochromes (cytochrome c6 and cytochrome f) at the step of heme attachment.</text>
</comment>
<evidence type="ECO:0000256" key="3">
    <source>
        <dbReference type="ARBA" id="ARBA00022748"/>
    </source>
</evidence>
<keyword evidence="4 6" id="KW-1133">Transmembrane helix</keyword>
<keyword evidence="3 6" id="KW-0201">Cytochrome c-type biogenesis</keyword>
<dbReference type="EMBL" id="MH591079">
    <property type="protein sequence ID" value="AYC63775.1"/>
    <property type="molecule type" value="Genomic_DNA"/>
</dbReference>
<keyword evidence="8" id="KW-0150">Chloroplast</keyword>
<geneLocation type="chloroplast" evidence="8"/>
<dbReference type="GO" id="GO:0017004">
    <property type="term" value="P:cytochrome complex assembly"/>
    <property type="evidence" value="ECO:0007669"/>
    <property type="project" value="UniProtKB-UniRule"/>
</dbReference>
<name>A0A386AWP4_9CHLO</name>
<sequence length="291" mass="33774">MIQYYYNNIFNFINNCSFYLLISSIIFYWFRLFFIKIINIGTIIMSIVNILIFTLLILRWYISKHFPLSNLYHSIFNIATNIKKIIFTSIHLIIEYITKKNNSEKLLFGAILSTTTFFFYLFANFKIPNAMQKISPLIPALKSNWLIMHVTVMLLSYATLMCGSLFSIAFLLIEINNKIIISNKKIKLLLNIDNISYRIIGFGFSFLTLGILSGSIWANEAWGSYWSWDPKETWALITWIIYSIYLHARIIRGSVGKQPAWIATGGFVIIWICFLGVNLIGKGLHSYGWIT</sequence>
<dbReference type="InterPro" id="IPR017562">
    <property type="entry name" value="Cyt_c_biogenesis_CcsA"/>
</dbReference>
<keyword evidence="5 6" id="KW-0472">Membrane</keyword>
<dbReference type="AlphaFoldDB" id="A0A386AWP4"/>
<comment type="similarity">
    <text evidence="6">Belongs to the CcmF/CycK/Ccl1/NrfE/CcsA family.</text>
</comment>
<reference evidence="8" key="1">
    <citation type="submission" date="2018-07" db="EMBL/GenBank/DDBJ databases">
        <authorList>
            <person name="Quirk P.G."/>
            <person name="Krulwich T.A."/>
        </authorList>
    </citation>
    <scope>NUCLEOTIDE SEQUENCE</scope>
</reference>
<dbReference type="HAMAP" id="MF_01391">
    <property type="entry name" value="CytC_CcsA"/>
    <property type="match status" value="1"/>
</dbReference>
<evidence type="ECO:0000256" key="5">
    <source>
        <dbReference type="ARBA" id="ARBA00023136"/>
    </source>
</evidence>
<dbReference type="PANTHER" id="PTHR30071:SF1">
    <property type="entry name" value="CYTOCHROME B_B6 PROTEIN-RELATED"/>
    <property type="match status" value="1"/>
</dbReference>
<dbReference type="PANTHER" id="PTHR30071">
    <property type="entry name" value="HEME EXPORTER PROTEIN C"/>
    <property type="match status" value="1"/>
</dbReference>
<dbReference type="Pfam" id="PF01578">
    <property type="entry name" value="Cytochrom_C_asm"/>
    <property type="match status" value="1"/>
</dbReference>
<evidence type="ECO:0000313" key="8">
    <source>
        <dbReference type="EMBL" id="AYC63775.1"/>
    </source>
</evidence>